<dbReference type="Pfam" id="PF14881">
    <property type="entry name" value="Tubulin_3"/>
    <property type="match status" value="1"/>
</dbReference>
<evidence type="ECO:0000313" key="5">
    <source>
        <dbReference type="EMBL" id="CAJ0927033.1"/>
    </source>
</evidence>
<keyword evidence="2" id="KW-0963">Cytoplasm</keyword>
<accession>A0ABN9KZ55</accession>
<comment type="caution">
    <text evidence="5">The sequence shown here is derived from an EMBL/GenBank/DDBJ whole genome shotgun (WGS) entry which is preliminary data.</text>
</comment>
<evidence type="ECO:0000313" key="6">
    <source>
        <dbReference type="Proteomes" id="UP001176940"/>
    </source>
</evidence>
<proteinExistence type="predicted"/>
<evidence type="ECO:0000256" key="1">
    <source>
        <dbReference type="ARBA" id="ARBA00004496"/>
    </source>
</evidence>
<comment type="subcellular location">
    <subcellularLocation>
        <location evidence="1">Cytoplasm</location>
    </subcellularLocation>
</comment>
<protein>
    <recommendedName>
        <fullName evidence="4">DML1/Misato tubulin domain-containing protein</fullName>
    </recommendedName>
</protein>
<evidence type="ECO:0000259" key="4">
    <source>
        <dbReference type="Pfam" id="PF14881"/>
    </source>
</evidence>
<dbReference type="InterPro" id="IPR049942">
    <property type="entry name" value="DML1/Misato"/>
</dbReference>
<dbReference type="EMBL" id="CAUEEQ010004264">
    <property type="protein sequence ID" value="CAJ0927033.1"/>
    <property type="molecule type" value="Genomic_DNA"/>
</dbReference>
<evidence type="ECO:0000256" key="2">
    <source>
        <dbReference type="ARBA" id="ARBA00022490"/>
    </source>
</evidence>
<dbReference type="PANTHER" id="PTHR13391">
    <property type="entry name" value="MITOCHONDRIAL DISTRIBUTION REGULATOR MISATO"/>
    <property type="match status" value="1"/>
</dbReference>
<keyword evidence="6" id="KW-1185">Reference proteome</keyword>
<name>A0ABN9KZ55_9NEOB</name>
<dbReference type="InterPro" id="IPR029209">
    <property type="entry name" value="DML1/Misato_tubulin"/>
</dbReference>
<organism evidence="5 6">
    <name type="scientific">Ranitomeya imitator</name>
    <name type="common">mimic poison frog</name>
    <dbReference type="NCBI Taxonomy" id="111125"/>
    <lineage>
        <taxon>Eukaryota</taxon>
        <taxon>Metazoa</taxon>
        <taxon>Chordata</taxon>
        <taxon>Craniata</taxon>
        <taxon>Vertebrata</taxon>
        <taxon>Euteleostomi</taxon>
        <taxon>Amphibia</taxon>
        <taxon>Batrachia</taxon>
        <taxon>Anura</taxon>
        <taxon>Neobatrachia</taxon>
        <taxon>Hyloidea</taxon>
        <taxon>Dendrobatidae</taxon>
        <taxon>Dendrobatinae</taxon>
        <taxon>Ranitomeya</taxon>
    </lineage>
</organism>
<reference evidence="5" key="1">
    <citation type="submission" date="2023-07" db="EMBL/GenBank/DDBJ databases">
        <authorList>
            <person name="Stuckert A."/>
        </authorList>
    </citation>
    <scope>NUCLEOTIDE SEQUENCE</scope>
</reference>
<dbReference type="Gene3D" id="3.40.50.1440">
    <property type="entry name" value="Tubulin/FtsZ, GTPase domain"/>
    <property type="match status" value="1"/>
</dbReference>
<feature type="compositionally biased region" description="Basic and acidic residues" evidence="3">
    <location>
        <begin position="179"/>
        <end position="196"/>
    </location>
</feature>
<dbReference type="InterPro" id="IPR036525">
    <property type="entry name" value="Tubulin/FtsZ_GTPase_sf"/>
</dbReference>
<feature type="region of interest" description="Disordered" evidence="3">
    <location>
        <begin position="161"/>
        <end position="196"/>
    </location>
</feature>
<feature type="domain" description="DML1/Misato tubulin" evidence="4">
    <location>
        <begin position="222"/>
        <end position="402"/>
    </location>
</feature>
<dbReference type="PANTHER" id="PTHR13391:SF0">
    <property type="entry name" value="PROTEIN MISATO HOMOLOG 1"/>
    <property type="match status" value="1"/>
</dbReference>
<dbReference type="CDD" id="cd06060">
    <property type="entry name" value="misato"/>
    <property type="match status" value="1"/>
</dbReference>
<dbReference type="SUPFAM" id="SSF52490">
    <property type="entry name" value="Tubulin nucleotide-binding domain-like"/>
    <property type="match status" value="1"/>
</dbReference>
<sequence>MSITEDILTIAEEHLLSLSALHVRGVDNSRADFLSRHTLHQGEWVLNHQIFKMITMKWGTPEIDLFATRQNRQLKRFASMFRADNPDILDALQTPWTFQKAYAFPPLILLPTVIRKIREDRANIILIAPFWPKRPWFSLLRAMSISDPWILPEDQDLLSQGPFNHPHEKGLRSGNVSVHSEDPDHPQGEDRIPRDGHKGLCQALPSGGITEKSSTAPISSWVWSDIFQTRLHPKSLCIVNSYSHEGGMDGLESFSQGEAMFKTQLEEVEDRLHFFTEECDYLQGFQLLCDIQGGFSAVGVRMAELLHDEYPGRGILSFGTCPAPPEEMDPCKAVYQLLNCILALGPLSSHSSFFCPLSVMSSLGRRSGSLTAFPHLLYNASLHYHSSAVLAVALNTLTVPYRMAFSDFSMLHFAEMMTFSGRKMLSASCSMPFPLRSSMSLPDALLPHLGAAPWCSISPCTGDATIFSQSVVFRGIPEPWHTSDLHARTRPPSSLHTCETEAEVLQRYLSTLYPYTVNTSHVLGAPCTLGPSFPQFFSSYVTKDGFTTVEPQTEAAVVGRIPTLGALQTSSALHQTLCSLCDEASKMDVRRWLNVSSAAVEHDDFREAVDEVRSLAHHYCTREGNETDDSD</sequence>
<evidence type="ECO:0000256" key="3">
    <source>
        <dbReference type="SAM" id="MobiDB-lite"/>
    </source>
</evidence>
<gene>
    <name evidence="5" type="ORF">RIMI_LOCUS2929681</name>
</gene>
<dbReference type="Proteomes" id="UP001176940">
    <property type="component" value="Unassembled WGS sequence"/>
</dbReference>